<sequence>MMACKCVMVPRQRMLMLLTLVFTFTVQGFVEGWFLPKPEMKIMLPMDFPTHQVFYKVVVLPEKTDSPEELQFQFSISEKTRLNIQGNGSSDNKKRRILSIDRHNGTLWLSRRVADLDFYKGKKQRISANISVNVTQGNLFKKMNIFLEFKGLLSSFCEPRRSACFPNSDSESEYQISEGSVWGEVFDYLQNFGFPSLCPNTKIEYNLTTDYGLFEINTTSGALLLYQAPDAEEDLDITFKATCIIGNVSFSMMGKVTVLNINDNAPTTQHGHNTESVKYKLKPWESSLKFPVSVVDKDSNDVNDLVVRIEDDSLNLFTVKYTKMYKNLGKGRKTFLNADIESKTALSFNDSEYQFSVVFEDKTLLQKDRTVTFRITVINETELELDLKELYEINVSSNAAPFARIIKLSVAALHYMFQLEIGVKDYDWLGITERSGIVYIKDPLMMPYPSTVKRRIDWFFKNDTHSTNGSSLLILTIQEDIPNTCGQDYKRCSSNVDQRDCINMCGNGSPNGLCEWRTGPLTTNTGPTTNYATCSPDLTFCPDGICDDLEQTERSLCPQDCAREFEGPGVRFENGKGLKGVGICSCPTEDRCLCPGDPQQMRRKDPDIEISNDSQNETEDETSTEFEISPVLLTDGVCGPGCIVFACTVPAGLLIVLVVLLVTRRMRIARMRQHKFVSSHISLSGVPSDYVDERSNSAQDSRNTPSETSSFGKVAIDAKWEFPRNRLQLLCPLGEGEFGKVMKAQAWNLAGIKGYTTVAVKMLKENGGLQEKQDLITEFLLLKEISHPNIVKLLGASTEKNGQFYLIVEFAEMGSLRSYLRKRRRHNNCCKYNATYGIELPGPMEGSRDYYQFPCERSRHEPNHSYFHKEQLSFAWQIAKGMSYLSDMKLVHRDLATRNILLAKHRVVKISDFGLSRDIYEGDAYLKRTKGRVPVKWMAIESLEDQIYTSRSDVWSFGVVLWEIMMLGATPYPGITPQRLYNLLKAGYRMTKPENCSDELYYLMRQCWRAIPRERPSFKELVLKFDLMLQDNVEYMDFAPKERAGRRRSREIIPPPNGIVPSIQYTSVLIENEEEESSDPESSENIGLSRLFSQSPRMHATYSNSIESTA</sequence>
<keyword evidence="3" id="KW-0106">Calcium</keyword>
<feature type="domain" description="Protein kinase" evidence="7">
    <location>
        <begin position="727"/>
        <end position="1029"/>
    </location>
</feature>
<keyword evidence="6" id="KW-1133">Transmembrane helix</keyword>
<comment type="caution">
    <text evidence="9">The sequence shown here is derived from an EMBL/GenBank/DDBJ whole genome shotgun (WGS) entry which is preliminary data.</text>
</comment>
<protein>
    <recommendedName>
        <fullName evidence="11">Proto-oncogene tyrosine-protein kinase receptor Ret</fullName>
    </recommendedName>
</protein>
<evidence type="ECO:0000256" key="4">
    <source>
        <dbReference type="PROSITE-ProRule" id="PRU10141"/>
    </source>
</evidence>
<keyword evidence="10" id="KW-1185">Reference proteome</keyword>
<dbReference type="SUPFAM" id="SSF56112">
    <property type="entry name" value="Protein kinase-like (PK-like)"/>
    <property type="match status" value="1"/>
</dbReference>
<dbReference type="InterPro" id="IPR008266">
    <property type="entry name" value="Tyr_kinase_AS"/>
</dbReference>
<dbReference type="FunFam" id="1.10.510.10:FF:000462">
    <property type="entry name" value="Receptor tyrosine kinase"/>
    <property type="match status" value="1"/>
</dbReference>
<dbReference type="EMBL" id="CAXIEN010000001">
    <property type="protein sequence ID" value="CAL1260973.1"/>
    <property type="molecule type" value="Genomic_DNA"/>
</dbReference>
<feature type="transmembrane region" description="Helical" evidence="6">
    <location>
        <begin position="643"/>
        <end position="663"/>
    </location>
</feature>
<dbReference type="PANTHER" id="PTHR24416">
    <property type="entry name" value="TYROSINE-PROTEIN KINASE RECEPTOR"/>
    <property type="match status" value="1"/>
</dbReference>
<dbReference type="InterPro" id="IPR011009">
    <property type="entry name" value="Kinase-like_dom_sf"/>
</dbReference>
<dbReference type="InterPro" id="IPR050122">
    <property type="entry name" value="RTK"/>
</dbReference>
<evidence type="ECO:0008006" key="11">
    <source>
        <dbReference type="Google" id="ProtNLM"/>
    </source>
</evidence>
<evidence type="ECO:0000256" key="1">
    <source>
        <dbReference type="ARBA" id="ARBA00004167"/>
    </source>
</evidence>
<feature type="binding site" evidence="4">
    <location>
        <position position="761"/>
    </location>
    <ligand>
        <name>ATP</name>
        <dbReference type="ChEBI" id="CHEBI:30616"/>
    </ligand>
</feature>
<dbReference type="InterPro" id="IPR002126">
    <property type="entry name" value="Cadherin-like_dom"/>
</dbReference>
<dbReference type="GO" id="GO:0004714">
    <property type="term" value="F:transmembrane receptor protein tyrosine kinase activity"/>
    <property type="evidence" value="ECO:0007669"/>
    <property type="project" value="UniProtKB-EC"/>
</dbReference>
<dbReference type="AlphaFoldDB" id="A0AAV1YT19"/>
<dbReference type="PANTHER" id="PTHR24416:SF617">
    <property type="entry name" value="RET ONCOGENE, ISOFORM A"/>
    <property type="match status" value="1"/>
</dbReference>
<feature type="compositionally biased region" description="Acidic residues" evidence="5">
    <location>
        <begin position="1071"/>
        <end position="1082"/>
    </location>
</feature>
<feature type="region of interest" description="Disordered" evidence="5">
    <location>
        <begin position="597"/>
        <end position="625"/>
    </location>
</feature>
<dbReference type="GO" id="GO:0043235">
    <property type="term" value="C:receptor complex"/>
    <property type="evidence" value="ECO:0007669"/>
    <property type="project" value="TreeGrafter"/>
</dbReference>
<evidence type="ECO:0000313" key="10">
    <source>
        <dbReference type="Proteomes" id="UP001497382"/>
    </source>
</evidence>
<keyword evidence="6" id="KW-0812">Transmembrane</keyword>
<dbReference type="GO" id="GO:0007156">
    <property type="term" value="P:homophilic cell adhesion via plasma membrane adhesion molecules"/>
    <property type="evidence" value="ECO:0007669"/>
    <property type="project" value="InterPro"/>
</dbReference>
<accession>A0AAV1YT19</accession>
<dbReference type="Pfam" id="PF22540">
    <property type="entry name" value="RET_CRD"/>
    <property type="match status" value="1"/>
</dbReference>
<evidence type="ECO:0000256" key="6">
    <source>
        <dbReference type="SAM" id="Phobius"/>
    </source>
</evidence>
<dbReference type="PRINTS" id="PR00109">
    <property type="entry name" value="TYRKINASE"/>
</dbReference>
<dbReference type="GO" id="GO:0007169">
    <property type="term" value="P:cell surface receptor protein tyrosine kinase signaling pathway"/>
    <property type="evidence" value="ECO:0007669"/>
    <property type="project" value="TreeGrafter"/>
</dbReference>
<comment type="subcellular location">
    <subcellularLocation>
        <location evidence="1">Membrane</location>
        <topology evidence="1">Single-pass membrane protein</topology>
    </subcellularLocation>
</comment>
<dbReference type="Gene3D" id="1.10.510.10">
    <property type="entry name" value="Transferase(Phosphotransferase) domain 1"/>
    <property type="match status" value="1"/>
</dbReference>
<proteinExistence type="predicted"/>
<evidence type="ECO:0000256" key="2">
    <source>
        <dbReference type="ARBA" id="ARBA00051243"/>
    </source>
</evidence>
<dbReference type="PROSITE" id="PS50268">
    <property type="entry name" value="CADHERIN_2"/>
    <property type="match status" value="1"/>
</dbReference>
<dbReference type="PROSITE" id="PS00109">
    <property type="entry name" value="PROTEIN_KINASE_TYR"/>
    <property type="match status" value="1"/>
</dbReference>
<evidence type="ECO:0000259" key="7">
    <source>
        <dbReference type="PROSITE" id="PS50011"/>
    </source>
</evidence>
<dbReference type="SMART" id="SM00219">
    <property type="entry name" value="TyrKc"/>
    <property type="match status" value="1"/>
</dbReference>
<dbReference type="PROSITE" id="PS00107">
    <property type="entry name" value="PROTEIN_KINASE_ATP"/>
    <property type="match status" value="1"/>
</dbReference>
<dbReference type="PROSITE" id="PS50011">
    <property type="entry name" value="PROTEIN_KINASE_DOM"/>
    <property type="match status" value="1"/>
</dbReference>
<dbReference type="InterPro" id="IPR001245">
    <property type="entry name" value="Ser-Thr/Tyr_kinase_cat_dom"/>
</dbReference>
<evidence type="ECO:0000313" key="9">
    <source>
        <dbReference type="EMBL" id="CAL1260973.1"/>
    </source>
</evidence>
<feature type="region of interest" description="Disordered" evidence="5">
    <location>
        <begin position="1071"/>
        <end position="1092"/>
    </location>
</feature>
<name>A0AAV1YT19_9ARAC</name>
<dbReference type="Gene3D" id="3.30.200.20">
    <property type="entry name" value="Phosphorylase Kinase, domain 1"/>
    <property type="match status" value="1"/>
</dbReference>
<dbReference type="GO" id="GO:0005886">
    <property type="term" value="C:plasma membrane"/>
    <property type="evidence" value="ECO:0007669"/>
    <property type="project" value="TreeGrafter"/>
</dbReference>
<dbReference type="GO" id="GO:0005509">
    <property type="term" value="F:calcium ion binding"/>
    <property type="evidence" value="ECO:0007669"/>
    <property type="project" value="UniProtKB-UniRule"/>
</dbReference>
<comment type="catalytic activity">
    <reaction evidence="2">
        <text>L-tyrosyl-[protein] + ATP = O-phospho-L-tyrosyl-[protein] + ADP + H(+)</text>
        <dbReference type="Rhea" id="RHEA:10596"/>
        <dbReference type="Rhea" id="RHEA-COMP:10136"/>
        <dbReference type="Rhea" id="RHEA-COMP:20101"/>
        <dbReference type="ChEBI" id="CHEBI:15378"/>
        <dbReference type="ChEBI" id="CHEBI:30616"/>
        <dbReference type="ChEBI" id="CHEBI:46858"/>
        <dbReference type="ChEBI" id="CHEBI:61978"/>
        <dbReference type="ChEBI" id="CHEBI:456216"/>
        <dbReference type="EC" id="2.7.10.1"/>
    </reaction>
</comment>
<dbReference type="Proteomes" id="UP001497382">
    <property type="component" value="Unassembled WGS sequence"/>
</dbReference>
<gene>
    <name evidence="9" type="ORF">LARSCL_LOCUS135</name>
</gene>
<evidence type="ECO:0000256" key="5">
    <source>
        <dbReference type="SAM" id="MobiDB-lite"/>
    </source>
</evidence>
<evidence type="ECO:0000256" key="3">
    <source>
        <dbReference type="PROSITE-ProRule" id="PRU00043"/>
    </source>
</evidence>
<feature type="domain" description="Cadherin" evidence="8">
    <location>
        <begin position="200"/>
        <end position="268"/>
    </location>
</feature>
<dbReference type="CDD" id="cd11304">
    <property type="entry name" value="Cadherin_repeat"/>
    <property type="match status" value="1"/>
</dbReference>
<keyword evidence="4" id="KW-0067">ATP-binding</keyword>
<organism evidence="9 10">
    <name type="scientific">Larinioides sclopetarius</name>
    <dbReference type="NCBI Taxonomy" id="280406"/>
    <lineage>
        <taxon>Eukaryota</taxon>
        <taxon>Metazoa</taxon>
        <taxon>Ecdysozoa</taxon>
        <taxon>Arthropoda</taxon>
        <taxon>Chelicerata</taxon>
        <taxon>Arachnida</taxon>
        <taxon>Araneae</taxon>
        <taxon>Araneomorphae</taxon>
        <taxon>Entelegynae</taxon>
        <taxon>Araneoidea</taxon>
        <taxon>Araneidae</taxon>
        <taxon>Larinioides</taxon>
    </lineage>
</organism>
<dbReference type="InterPro" id="IPR000719">
    <property type="entry name" value="Prot_kinase_dom"/>
</dbReference>
<dbReference type="Pfam" id="PF07714">
    <property type="entry name" value="PK_Tyr_Ser-Thr"/>
    <property type="match status" value="1"/>
</dbReference>
<dbReference type="InterPro" id="IPR017441">
    <property type="entry name" value="Protein_kinase_ATP_BS"/>
</dbReference>
<dbReference type="InterPro" id="IPR055162">
    <property type="entry name" value="RET_CRD"/>
</dbReference>
<dbReference type="Gene3D" id="2.60.40.60">
    <property type="entry name" value="Cadherins"/>
    <property type="match status" value="2"/>
</dbReference>
<reference evidence="9 10" key="1">
    <citation type="submission" date="2024-04" db="EMBL/GenBank/DDBJ databases">
        <authorList>
            <person name="Rising A."/>
            <person name="Reimegard J."/>
            <person name="Sonavane S."/>
            <person name="Akerstrom W."/>
            <person name="Nylinder S."/>
            <person name="Hedman E."/>
            <person name="Kallberg Y."/>
        </authorList>
    </citation>
    <scope>NUCLEOTIDE SEQUENCE [LARGE SCALE GENOMIC DNA]</scope>
</reference>
<dbReference type="InterPro" id="IPR020635">
    <property type="entry name" value="Tyr_kinase_cat_dom"/>
</dbReference>
<dbReference type="GO" id="GO:0005524">
    <property type="term" value="F:ATP binding"/>
    <property type="evidence" value="ECO:0007669"/>
    <property type="project" value="UniProtKB-UniRule"/>
</dbReference>
<keyword evidence="6" id="KW-0472">Membrane</keyword>
<keyword evidence="4" id="KW-0547">Nucleotide-binding</keyword>
<evidence type="ECO:0000259" key="8">
    <source>
        <dbReference type="PROSITE" id="PS50268"/>
    </source>
</evidence>